<evidence type="ECO:0000313" key="3">
    <source>
        <dbReference type="EMBL" id="MBB2903094.1"/>
    </source>
</evidence>
<dbReference type="Proteomes" id="UP000533269">
    <property type="component" value="Unassembled WGS sequence"/>
</dbReference>
<dbReference type="SUPFAM" id="SSF52540">
    <property type="entry name" value="P-loop containing nucleoside triphosphate hydrolases"/>
    <property type="match status" value="1"/>
</dbReference>
<feature type="domain" description="Novel STAND NTPase 5" evidence="2">
    <location>
        <begin position="218"/>
        <end position="318"/>
    </location>
</feature>
<comment type="caution">
    <text evidence="3">The sequence shown here is derived from an EMBL/GenBank/DDBJ whole genome shotgun (WGS) entry which is preliminary data.</text>
</comment>
<sequence>MMPEANPADDATPAEPPRSNGLPGRNPLLPPTESLSHEAFEDFTERLLNAHKFAGPEVLRTVHVVRWGRPGDPQDGIDFAGTLSDGRTASWQCKRYDTFSVADTRAAIKKDTYGADVHYLVLSCQASTPVRREIKKHPTWHLLDKRGLQQLLEDLPRHKRHDVLDATFGPDTRRRLMTSPGQDLVISLQAFARDRLDHSTILNDRGSFTGRERELEGLVSALTSPESSARAVLITGPGGRGKTRLLLEALQQVEESHPERPVVLLAPGAPLSPQAIQELPSTAAVIIVDDAHQHPEAVPALMSYLRQVPGTQVVLTCRPSGSQAVYDALIDRLGPDDVHAVQVGRLPLSEGRRLVEALGGGLNLPWTYREQLAREAVDSPHVAVIALGLIRRGEMTRLSVIDHNLRQRVLARYRDVTTGIVSGVDADQVAMLLAVYAALHGIRDDDAAASQHLRELTGLTQRQLLQVRKVLRKRGVLVTRQEPTSVVVPEILGDDALERQAVIDGHDTGFVTGVWQHFGASEGPRLAGSLAELEWRLKGREGDSPDVLSVVWADLQDHLLSDDLNDVMHWLQSLDQLTFTHPQRFLSLLEELRARLLGLGGSHDSISESVQDSKSDQVQRPLDAAQQPQALFMFAAATPADVLAMLTPLYQRCAANDPDLLEQALEALWALHHLPQHLQKPEIHRAGANAADVTGVLTDLGRLPDPSFPMRIVDTVKRWLQDTTATPEGTNAKRVSPLSVLQPLLVKQITLTEQSDLHTLQVSNRLISPTWAAPFRERIRQVLTQHASGADIGCAAEAVSLLRQMLLPLRPALGSTITAEQDAEWDEDELATVRCLAHAAEATTSSAVRRHIRHDVAWSAEHARSLPARQEALALVTVLDQRAEDDLAEALAPRWRHETAHRRGLNAPTLPELSAQLAARAARSEAMTDDELAAKHETRVASAYERHREARGAALARAVDSLSAQSTAQDRAQDTAQGAARGAAEDMARSMVAALDSAARDVAAVTTAATAGGGGLHASALYAALAQARPDLVPGLLKSIAAGDDGPLDRDAHTLVESWRQHDQDAALTWLGSAANLRVGMRRGIAHGWALHLWLEAGPAFWAVFDAGVADPDDAVRETHLLAAFQRFPDQPGRAAHLLLDAAASAPVCLRALQNLQCAEPTQWGADLSQADAMVMLQLLARAGWEDWTSQEIAAGVAASHPVLLLDHLAVLATVTGRQTDSDSLPAALEANAAQTGAWLLERGPQLTSPQRQQVADAAFPDGLGPAVAAVLAEGMVTADAPCLLAIVDCLQDVSLWPAHQPRLARAMLTRAHQIASSPLGELQTYLSDALTPTVYTSSNGASPELQTAHTLCNQLAVTEPDADLKQLFISHRDYLAALMASMQREDEDEE</sequence>
<protein>
    <recommendedName>
        <fullName evidence="2">Novel STAND NTPase 5 domain-containing protein</fullName>
    </recommendedName>
</protein>
<dbReference type="Gene3D" id="3.40.50.300">
    <property type="entry name" value="P-loop containing nucleotide triphosphate hydrolases"/>
    <property type="match status" value="1"/>
</dbReference>
<dbReference type="InterPro" id="IPR027417">
    <property type="entry name" value="P-loop_NTPase"/>
</dbReference>
<evidence type="ECO:0000256" key="1">
    <source>
        <dbReference type="SAM" id="MobiDB-lite"/>
    </source>
</evidence>
<name>A0A7W4XZA7_KINRA</name>
<organism evidence="3 4">
    <name type="scientific">Kineococcus radiotolerans</name>
    <dbReference type="NCBI Taxonomy" id="131568"/>
    <lineage>
        <taxon>Bacteria</taxon>
        <taxon>Bacillati</taxon>
        <taxon>Actinomycetota</taxon>
        <taxon>Actinomycetes</taxon>
        <taxon>Kineosporiales</taxon>
        <taxon>Kineosporiaceae</taxon>
        <taxon>Kineococcus</taxon>
    </lineage>
</organism>
<dbReference type="EMBL" id="JACHVY010000005">
    <property type="protein sequence ID" value="MBB2903094.1"/>
    <property type="molecule type" value="Genomic_DNA"/>
</dbReference>
<reference evidence="3 4" key="1">
    <citation type="submission" date="2020-08" db="EMBL/GenBank/DDBJ databases">
        <title>The Agave Microbiome: Exploring the role of microbial communities in plant adaptations to desert environments.</title>
        <authorList>
            <person name="Partida-Martinez L.P."/>
        </authorList>
    </citation>
    <scope>NUCLEOTIDE SEQUENCE [LARGE SCALE GENOMIC DNA]</scope>
    <source>
        <strain evidence="3 4">AS2.23</strain>
    </source>
</reference>
<evidence type="ECO:0000259" key="2">
    <source>
        <dbReference type="Pfam" id="PF25199"/>
    </source>
</evidence>
<dbReference type="Pfam" id="PF25199">
    <property type="entry name" value="nSTAND_NTPase5"/>
    <property type="match status" value="1"/>
</dbReference>
<gene>
    <name evidence="3" type="ORF">FHR75_003936</name>
</gene>
<evidence type="ECO:0000313" key="4">
    <source>
        <dbReference type="Proteomes" id="UP000533269"/>
    </source>
</evidence>
<dbReference type="InterPro" id="IPR057574">
    <property type="entry name" value="nSTAND_NTPase5_dom"/>
</dbReference>
<feature type="region of interest" description="Disordered" evidence="1">
    <location>
        <begin position="1"/>
        <end position="33"/>
    </location>
</feature>
<accession>A0A7W4XZA7</accession>
<reference evidence="3 4" key="2">
    <citation type="submission" date="2020-08" db="EMBL/GenBank/DDBJ databases">
        <authorList>
            <person name="Partida-Martinez L."/>
            <person name="Huntemann M."/>
            <person name="Clum A."/>
            <person name="Wang J."/>
            <person name="Palaniappan K."/>
            <person name="Ritter S."/>
            <person name="Chen I.-M."/>
            <person name="Stamatis D."/>
            <person name="Reddy T."/>
            <person name="O'Malley R."/>
            <person name="Daum C."/>
            <person name="Shapiro N."/>
            <person name="Ivanova N."/>
            <person name="Kyrpides N."/>
            <person name="Woyke T."/>
        </authorList>
    </citation>
    <scope>NUCLEOTIDE SEQUENCE [LARGE SCALE GENOMIC DNA]</scope>
    <source>
        <strain evidence="3 4">AS2.23</strain>
    </source>
</reference>
<proteinExistence type="predicted"/>
<dbReference type="RefSeq" id="WP_183392731.1">
    <property type="nucleotide sequence ID" value="NZ_JACHVY010000005.1"/>
</dbReference>